<evidence type="ECO:0000313" key="3">
    <source>
        <dbReference type="Proteomes" id="UP000030669"/>
    </source>
</evidence>
<dbReference type="AlphaFoldDB" id="S7RYK5"/>
<feature type="region of interest" description="Disordered" evidence="1">
    <location>
        <begin position="1"/>
        <end position="51"/>
    </location>
</feature>
<dbReference type="GeneID" id="19300996"/>
<dbReference type="STRING" id="670483.S7RYK5"/>
<evidence type="ECO:0000313" key="2">
    <source>
        <dbReference type="EMBL" id="EPQ60000.1"/>
    </source>
</evidence>
<organism evidence="2 3">
    <name type="scientific">Gloeophyllum trabeum (strain ATCC 11539 / FP-39264 / Madison 617)</name>
    <name type="common">Brown rot fungus</name>
    <dbReference type="NCBI Taxonomy" id="670483"/>
    <lineage>
        <taxon>Eukaryota</taxon>
        <taxon>Fungi</taxon>
        <taxon>Dikarya</taxon>
        <taxon>Basidiomycota</taxon>
        <taxon>Agaricomycotina</taxon>
        <taxon>Agaricomycetes</taxon>
        <taxon>Gloeophyllales</taxon>
        <taxon>Gloeophyllaceae</taxon>
        <taxon>Gloeophyllum</taxon>
    </lineage>
</organism>
<name>S7RYK5_GLOTA</name>
<proteinExistence type="predicted"/>
<gene>
    <name evidence="2" type="ORF">GLOTRDRAFT_123758</name>
</gene>
<dbReference type="KEGG" id="gtr:GLOTRDRAFT_123758"/>
<dbReference type="HOGENOM" id="CLU_083668_0_0_1"/>
<sequence length="290" mass="32036">MTNGAGGAGAWPSTGPTSPPGPPQAVPAAMPSPRMTPHPHPGTPAGLPPAFQRRQTDLDTYSTRTCPDSLWNTTCPRILPVASSTCRRKAFLLNSIIRKATSLMLLPVHPGCPILCLCLPVIPAATARAQRPRTCTHYPCPALNSLKQRELHLLSSLNPTSLRPVLPAGNAWLNTGASAFVPRQSKVVIKAADSKEVDLQELRKQQAQAGAPIALRSPAPSPRCNIVHMETEETKNQRLTDAREKERLKKEEKCKKKEEEVEEKERKERKEQERKKRQEVKEEEERQGGR</sequence>
<feature type="region of interest" description="Disordered" evidence="1">
    <location>
        <begin position="229"/>
        <end position="290"/>
    </location>
</feature>
<dbReference type="Proteomes" id="UP000030669">
    <property type="component" value="Unassembled WGS sequence"/>
</dbReference>
<reference evidence="2 3" key="1">
    <citation type="journal article" date="2012" name="Science">
        <title>The Paleozoic origin of enzymatic lignin decomposition reconstructed from 31 fungal genomes.</title>
        <authorList>
            <person name="Floudas D."/>
            <person name="Binder M."/>
            <person name="Riley R."/>
            <person name="Barry K."/>
            <person name="Blanchette R.A."/>
            <person name="Henrissat B."/>
            <person name="Martinez A.T."/>
            <person name="Otillar R."/>
            <person name="Spatafora J.W."/>
            <person name="Yadav J.S."/>
            <person name="Aerts A."/>
            <person name="Benoit I."/>
            <person name="Boyd A."/>
            <person name="Carlson A."/>
            <person name="Copeland A."/>
            <person name="Coutinho P.M."/>
            <person name="de Vries R.P."/>
            <person name="Ferreira P."/>
            <person name="Findley K."/>
            <person name="Foster B."/>
            <person name="Gaskell J."/>
            <person name="Glotzer D."/>
            <person name="Gorecki P."/>
            <person name="Heitman J."/>
            <person name="Hesse C."/>
            <person name="Hori C."/>
            <person name="Igarashi K."/>
            <person name="Jurgens J.A."/>
            <person name="Kallen N."/>
            <person name="Kersten P."/>
            <person name="Kohler A."/>
            <person name="Kuees U."/>
            <person name="Kumar T.K.A."/>
            <person name="Kuo A."/>
            <person name="LaButti K."/>
            <person name="Larrondo L.F."/>
            <person name="Lindquist E."/>
            <person name="Ling A."/>
            <person name="Lombard V."/>
            <person name="Lucas S."/>
            <person name="Lundell T."/>
            <person name="Martin R."/>
            <person name="McLaughlin D.J."/>
            <person name="Morgenstern I."/>
            <person name="Morin E."/>
            <person name="Murat C."/>
            <person name="Nagy L.G."/>
            <person name="Nolan M."/>
            <person name="Ohm R.A."/>
            <person name="Patyshakuliyeva A."/>
            <person name="Rokas A."/>
            <person name="Ruiz-Duenas F.J."/>
            <person name="Sabat G."/>
            <person name="Salamov A."/>
            <person name="Samejima M."/>
            <person name="Schmutz J."/>
            <person name="Slot J.C."/>
            <person name="St John F."/>
            <person name="Stenlid J."/>
            <person name="Sun H."/>
            <person name="Sun S."/>
            <person name="Syed K."/>
            <person name="Tsang A."/>
            <person name="Wiebenga A."/>
            <person name="Young D."/>
            <person name="Pisabarro A."/>
            <person name="Eastwood D.C."/>
            <person name="Martin F."/>
            <person name="Cullen D."/>
            <person name="Grigoriev I.V."/>
            <person name="Hibbett D.S."/>
        </authorList>
    </citation>
    <scope>NUCLEOTIDE SEQUENCE [LARGE SCALE GENOMIC DNA]</scope>
    <source>
        <strain evidence="2 3">ATCC 11539</strain>
    </source>
</reference>
<evidence type="ECO:0000256" key="1">
    <source>
        <dbReference type="SAM" id="MobiDB-lite"/>
    </source>
</evidence>
<dbReference type="EMBL" id="KB469296">
    <property type="protein sequence ID" value="EPQ60000.1"/>
    <property type="molecule type" value="Genomic_DNA"/>
</dbReference>
<protein>
    <submittedName>
        <fullName evidence="2">Uncharacterized protein</fullName>
    </submittedName>
</protein>
<accession>S7RYK5</accession>
<dbReference type="RefSeq" id="XP_007860500.1">
    <property type="nucleotide sequence ID" value="XM_007862309.1"/>
</dbReference>
<keyword evidence="3" id="KW-1185">Reference proteome</keyword>